<gene>
    <name evidence="1" type="ORF">LSINAPIS_LOCUS1784</name>
</gene>
<dbReference type="AlphaFoldDB" id="A0A5E4PT18"/>
<evidence type="ECO:0000313" key="2">
    <source>
        <dbReference type="Proteomes" id="UP000324832"/>
    </source>
</evidence>
<accession>A0A5E4PT18</accession>
<dbReference type="Proteomes" id="UP000324832">
    <property type="component" value="Unassembled WGS sequence"/>
</dbReference>
<evidence type="ECO:0000313" key="1">
    <source>
        <dbReference type="EMBL" id="VVC88407.1"/>
    </source>
</evidence>
<reference evidence="1 2" key="1">
    <citation type="submission" date="2017-07" db="EMBL/GenBank/DDBJ databases">
        <authorList>
            <person name="Talla V."/>
            <person name="Backstrom N."/>
        </authorList>
    </citation>
    <scope>NUCLEOTIDE SEQUENCE [LARGE SCALE GENOMIC DNA]</scope>
</reference>
<sequence>MPTDCVDNLPEFTQCLAIISAAIESVDTECTVILGDFNAHPRSLFGKELADYCGEQSLCYLDVERLDKDTYEIRLILVRSLSSCHPL</sequence>
<organism evidence="1 2">
    <name type="scientific">Leptidea sinapis</name>
    <dbReference type="NCBI Taxonomy" id="189913"/>
    <lineage>
        <taxon>Eukaryota</taxon>
        <taxon>Metazoa</taxon>
        <taxon>Ecdysozoa</taxon>
        <taxon>Arthropoda</taxon>
        <taxon>Hexapoda</taxon>
        <taxon>Insecta</taxon>
        <taxon>Pterygota</taxon>
        <taxon>Neoptera</taxon>
        <taxon>Endopterygota</taxon>
        <taxon>Lepidoptera</taxon>
        <taxon>Glossata</taxon>
        <taxon>Ditrysia</taxon>
        <taxon>Papilionoidea</taxon>
        <taxon>Pieridae</taxon>
        <taxon>Dismorphiinae</taxon>
        <taxon>Leptidea</taxon>
    </lineage>
</organism>
<protein>
    <recommendedName>
        <fullName evidence="3">Endonuclease/exonuclease/phosphatase domain-containing protein</fullName>
    </recommendedName>
</protein>
<keyword evidence="2" id="KW-1185">Reference proteome</keyword>
<name>A0A5E4PT18_9NEOP</name>
<evidence type="ECO:0008006" key="3">
    <source>
        <dbReference type="Google" id="ProtNLM"/>
    </source>
</evidence>
<dbReference type="EMBL" id="FZQP02000315">
    <property type="protein sequence ID" value="VVC88407.1"/>
    <property type="molecule type" value="Genomic_DNA"/>
</dbReference>
<proteinExistence type="predicted"/>